<dbReference type="HAMAP" id="MF_00469">
    <property type="entry name" value="TrhO"/>
    <property type="match status" value="1"/>
</dbReference>
<evidence type="ECO:0000256" key="2">
    <source>
        <dbReference type="ARBA" id="ARBA00023002"/>
    </source>
</evidence>
<dbReference type="InterPro" id="IPR001763">
    <property type="entry name" value="Rhodanese-like_dom"/>
</dbReference>
<reference evidence="5 6" key="1">
    <citation type="submission" date="2019-04" db="EMBL/GenBank/DDBJ databases">
        <title>Corynebacterium endometrii sp. nov., isolated from the uterus of a cow with endometritis.</title>
        <authorList>
            <person name="Ballas P."/>
            <person name="Ruckert C."/>
            <person name="Wagener K."/>
            <person name="Drillich M."/>
            <person name="Kaempfer P."/>
            <person name="Busse H.-J."/>
            <person name="Ehling-Schulz M."/>
        </authorList>
    </citation>
    <scope>NUCLEOTIDE SEQUENCE [LARGE SCALE GENOMIC DNA]</scope>
    <source>
        <strain evidence="5 6">LMM-1653</strain>
    </source>
</reference>
<comment type="function">
    <text evidence="3">Catalyzes oxygen-dependent 5-hydroxyuridine (ho5U) modification at position 34 in tRNAs.</text>
</comment>
<accession>A0A4P7QK23</accession>
<dbReference type="PROSITE" id="PS50206">
    <property type="entry name" value="RHODANESE_3"/>
    <property type="match status" value="1"/>
</dbReference>
<dbReference type="EMBL" id="CP039247">
    <property type="protein sequence ID" value="QCB29436.1"/>
    <property type="molecule type" value="Genomic_DNA"/>
</dbReference>
<dbReference type="InterPro" id="IPR020936">
    <property type="entry name" value="TrhO"/>
</dbReference>
<dbReference type="NCBIfam" id="NF001134">
    <property type="entry name" value="PRK00142.1-2"/>
    <property type="match status" value="1"/>
</dbReference>
<evidence type="ECO:0000259" key="4">
    <source>
        <dbReference type="PROSITE" id="PS50206"/>
    </source>
</evidence>
<dbReference type="Proteomes" id="UP000296352">
    <property type="component" value="Chromosome"/>
</dbReference>
<dbReference type="KEGG" id="cee:CENDO_10930"/>
<dbReference type="GO" id="GO:0006400">
    <property type="term" value="P:tRNA modification"/>
    <property type="evidence" value="ECO:0007669"/>
    <property type="project" value="UniProtKB-UniRule"/>
</dbReference>
<dbReference type="InterPro" id="IPR036873">
    <property type="entry name" value="Rhodanese-like_dom_sf"/>
</dbReference>
<comment type="catalytic activity">
    <reaction evidence="3">
        <text>uridine(34) in tRNA + AH2 + O2 = 5-hydroxyuridine(34) in tRNA + A + H2O</text>
        <dbReference type="Rhea" id="RHEA:64224"/>
        <dbReference type="Rhea" id="RHEA-COMP:11727"/>
        <dbReference type="Rhea" id="RHEA-COMP:13381"/>
        <dbReference type="ChEBI" id="CHEBI:13193"/>
        <dbReference type="ChEBI" id="CHEBI:15377"/>
        <dbReference type="ChEBI" id="CHEBI:15379"/>
        <dbReference type="ChEBI" id="CHEBI:17499"/>
        <dbReference type="ChEBI" id="CHEBI:65315"/>
        <dbReference type="ChEBI" id="CHEBI:136877"/>
    </reaction>
</comment>
<keyword evidence="5" id="KW-0808">Transferase</keyword>
<dbReference type="SMART" id="SM00450">
    <property type="entry name" value="RHOD"/>
    <property type="match status" value="1"/>
</dbReference>
<evidence type="ECO:0000256" key="3">
    <source>
        <dbReference type="HAMAP-Rule" id="MF_00469"/>
    </source>
</evidence>
<dbReference type="Gene3D" id="3.30.70.100">
    <property type="match status" value="1"/>
</dbReference>
<dbReference type="Pfam" id="PF12368">
    <property type="entry name" value="Rhodanese_C"/>
    <property type="match status" value="1"/>
</dbReference>
<evidence type="ECO:0000313" key="6">
    <source>
        <dbReference type="Proteomes" id="UP000296352"/>
    </source>
</evidence>
<gene>
    <name evidence="3" type="primary">trhO</name>
    <name evidence="5" type="ORF">CENDO_10930</name>
</gene>
<comment type="similarity">
    <text evidence="3">Belongs to the TrhO family.</text>
</comment>
<dbReference type="AlphaFoldDB" id="A0A4P7QK23"/>
<feature type="domain" description="Rhodanese" evidence="4">
    <location>
        <begin position="132"/>
        <end position="227"/>
    </location>
</feature>
<evidence type="ECO:0000256" key="1">
    <source>
        <dbReference type="ARBA" id="ARBA00022694"/>
    </source>
</evidence>
<dbReference type="EC" id="1.14.-.-" evidence="3"/>
<keyword evidence="1 3" id="KW-0819">tRNA processing</keyword>
<proteinExistence type="inferred from homology"/>
<dbReference type="PANTHER" id="PTHR43268">
    <property type="entry name" value="THIOSULFATE SULFURTRANSFERASE/RHODANESE-LIKE DOMAIN-CONTAINING PROTEIN 2"/>
    <property type="match status" value="1"/>
</dbReference>
<sequence>MTKKQTLSKILLYYKFQPISDPDAVRLWQKELCERLGLRGRILISEHGINGTVGGPIDACKEYAKRTKEYFRGIEYKWSEGGAEDFPRLSVKARDEIVAFGAPGELKVDDNGVIGGGVHLKPEEVNKMVEERGDEVVFFDGRNAMEAEIGKFKNAVVPDVNTTHDFIRELESGKYDWMKDKPVISYCTGGIRCEILSALMKNRGFEEVYQIDGGIVRYGEKYGNDGLWEGSLYVFDKRMHTEFGQGVEDPGFIQLGHCKCGKPTNKFENCINEDECRQQTLMCEDCAAHIETRHCGRPECEKVAAQLAAQLGAGA</sequence>
<dbReference type="InterPro" id="IPR040503">
    <property type="entry name" value="TRHO_N"/>
</dbReference>
<dbReference type="PANTHER" id="PTHR43268:SF6">
    <property type="entry name" value="THIOSULFATE SULFURTRANSFERASE_RHODANESE-LIKE DOMAIN-CONTAINING PROTEIN 2"/>
    <property type="match status" value="1"/>
</dbReference>
<keyword evidence="6" id="KW-1185">Reference proteome</keyword>
<dbReference type="RefSeq" id="WP_136142020.1">
    <property type="nucleotide sequence ID" value="NZ_CP039247.1"/>
</dbReference>
<dbReference type="Pfam" id="PF00581">
    <property type="entry name" value="Rhodanese"/>
    <property type="match status" value="1"/>
</dbReference>
<dbReference type="GO" id="GO:0016705">
    <property type="term" value="F:oxidoreductase activity, acting on paired donors, with incorporation or reduction of molecular oxygen"/>
    <property type="evidence" value="ECO:0007669"/>
    <property type="project" value="UniProtKB-UniRule"/>
</dbReference>
<dbReference type="SUPFAM" id="SSF52821">
    <property type="entry name" value="Rhodanese/Cell cycle control phosphatase"/>
    <property type="match status" value="1"/>
</dbReference>
<name>A0A4P7QK23_9CORY</name>
<evidence type="ECO:0000313" key="5">
    <source>
        <dbReference type="EMBL" id="QCB29436.1"/>
    </source>
</evidence>
<dbReference type="OrthoDB" id="9778326at2"/>
<dbReference type="CDD" id="cd01518">
    <property type="entry name" value="RHOD_YceA"/>
    <property type="match status" value="1"/>
</dbReference>
<keyword evidence="2 3" id="KW-0560">Oxidoreductase</keyword>
<dbReference type="InterPro" id="IPR022111">
    <property type="entry name" value="Rhodanese_C"/>
</dbReference>
<dbReference type="Pfam" id="PF17773">
    <property type="entry name" value="UPF0176_N"/>
    <property type="match status" value="1"/>
</dbReference>
<dbReference type="Gene3D" id="3.40.250.10">
    <property type="entry name" value="Rhodanese-like domain"/>
    <property type="match status" value="1"/>
</dbReference>
<organism evidence="5 6">
    <name type="scientific">Corynebacterium endometrii</name>
    <dbReference type="NCBI Taxonomy" id="2488819"/>
    <lineage>
        <taxon>Bacteria</taxon>
        <taxon>Bacillati</taxon>
        <taxon>Actinomycetota</taxon>
        <taxon>Actinomycetes</taxon>
        <taxon>Mycobacteriales</taxon>
        <taxon>Corynebacteriaceae</taxon>
        <taxon>Corynebacterium</taxon>
    </lineage>
</organism>
<protein>
    <recommendedName>
        <fullName evidence="3">tRNA uridine(34) hydroxylase</fullName>
        <ecNumber evidence="3">1.14.-.-</ecNumber>
    </recommendedName>
    <alternativeName>
        <fullName evidence="3">tRNA hydroxylation protein O</fullName>
    </alternativeName>
</protein>
<dbReference type="GO" id="GO:0016740">
    <property type="term" value="F:transferase activity"/>
    <property type="evidence" value="ECO:0007669"/>
    <property type="project" value="UniProtKB-KW"/>
</dbReference>